<keyword evidence="4" id="KW-1185">Reference proteome</keyword>
<dbReference type="AlphaFoldDB" id="A0A9P8MKR3"/>
<reference evidence="3" key="1">
    <citation type="submission" date="2021-09" db="EMBL/GenBank/DDBJ databases">
        <title>A high-quality genome of the endoparasitic fungus Hirsutella rhossiliensis with a comparison of Hirsutella genomes reveals transposable elements contributing to genome size variation.</title>
        <authorList>
            <person name="Lin R."/>
            <person name="Jiao Y."/>
            <person name="Sun X."/>
            <person name="Ling J."/>
            <person name="Xie B."/>
            <person name="Cheng X."/>
        </authorList>
    </citation>
    <scope>NUCLEOTIDE SEQUENCE</scope>
    <source>
        <strain evidence="3">HR02</strain>
    </source>
</reference>
<feature type="compositionally biased region" description="Low complexity" evidence="1">
    <location>
        <begin position="383"/>
        <end position="456"/>
    </location>
</feature>
<keyword evidence="2" id="KW-0732">Signal</keyword>
<dbReference type="RefSeq" id="XP_044715622.1">
    <property type="nucleotide sequence ID" value="XM_044869273.1"/>
</dbReference>
<comment type="caution">
    <text evidence="3">The sequence shown here is derived from an EMBL/GenBank/DDBJ whole genome shotgun (WGS) entry which is preliminary data.</text>
</comment>
<dbReference type="OrthoDB" id="4331875at2759"/>
<protein>
    <submittedName>
        <fullName evidence="3">Uncharacterized protein</fullName>
    </submittedName>
</protein>
<organism evidence="3 4">
    <name type="scientific">Hirsutella rhossiliensis</name>
    <dbReference type="NCBI Taxonomy" id="111463"/>
    <lineage>
        <taxon>Eukaryota</taxon>
        <taxon>Fungi</taxon>
        <taxon>Dikarya</taxon>
        <taxon>Ascomycota</taxon>
        <taxon>Pezizomycotina</taxon>
        <taxon>Sordariomycetes</taxon>
        <taxon>Hypocreomycetidae</taxon>
        <taxon>Hypocreales</taxon>
        <taxon>Ophiocordycipitaceae</taxon>
        <taxon>Hirsutella</taxon>
    </lineage>
</organism>
<evidence type="ECO:0000313" key="3">
    <source>
        <dbReference type="EMBL" id="KAH0958108.1"/>
    </source>
</evidence>
<evidence type="ECO:0000313" key="4">
    <source>
        <dbReference type="Proteomes" id="UP000824596"/>
    </source>
</evidence>
<sequence>MAKYAAVLGALVAVQGAAALQTRVVPERQFPPPDACHPMGTITFDTTYPPCLSQGEIEGKCTPATNDKAGWESQRDCLCKGSFFEDAIGCGACKQCNSLQGHNETAHWDKIFNDIKANFCQRATPTSNFGSYWTSALDAHGTPVPNPGDKRDRCVSVGDTVVENYYKATKSQGPGLVAPTATSAEAKATDTPASAVVPSGTEIKLHAAASVRYSVAMITGAPAVPNGPKFPLNATSSVNIDVKAEVHFAIAALPCQAVYVGGFVQPSCGAFELVPNSEAMVSSKIVQQGAVDFGACVCAVEYLAPKKLRPVAGSVSVAPSASTSVTVYSSVVVNVFSPQECTGSCYVPAPATKDDKKPTPSQHKKPCTTGVPSKGGKPEDKSSPSGNSPSKGGDSPSGSSPSKGGDSPSGSSPSKGGDSPSGSSPSKGGDSPSGSSPSKGGDSPSGSSPSKGGDSPAAGCVENCTPAAPGTSPSNGGAKPAPPAPAGTGAPVRPAAGTLPVTAGAGSTRVSAAVLAIAFAVYAL</sequence>
<evidence type="ECO:0000256" key="2">
    <source>
        <dbReference type="SAM" id="SignalP"/>
    </source>
</evidence>
<feature type="compositionally biased region" description="Low complexity" evidence="1">
    <location>
        <begin position="486"/>
        <end position="497"/>
    </location>
</feature>
<proteinExistence type="predicted"/>
<dbReference type="EMBL" id="JAIZPD010000017">
    <property type="protein sequence ID" value="KAH0958108.1"/>
    <property type="molecule type" value="Genomic_DNA"/>
</dbReference>
<gene>
    <name evidence="3" type="ORF">HRG_10803</name>
</gene>
<dbReference type="Proteomes" id="UP000824596">
    <property type="component" value="Unassembled WGS sequence"/>
</dbReference>
<feature type="signal peptide" evidence="2">
    <location>
        <begin position="1"/>
        <end position="19"/>
    </location>
</feature>
<dbReference type="GeneID" id="68359931"/>
<name>A0A9P8MKR3_9HYPO</name>
<feature type="chain" id="PRO_5040297403" evidence="2">
    <location>
        <begin position="20"/>
        <end position="524"/>
    </location>
</feature>
<feature type="region of interest" description="Disordered" evidence="1">
    <location>
        <begin position="353"/>
        <end position="503"/>
    </location>
</feature>
<accession>A0A9P8MKR3</accession>
<evidence type="ECO:0000256" key="1">
    <source>
        <dbReference type="SAM" id="MobiDB-lite"/>
    </source>
</evidence>